<dbReference type="Proteomes" id="UP000277437">
    <property type="component" value="Chromosome"/>
</dbReference>
<dbReference type="RefSeq" id="WP_124325505.1">
    <property type="nucleotide sequence ID" value="NZ_CP118137.1"/>
</dbReference>
<proteinExistence type="predicted"/>
<dbReference type="EMBL" id="LR134334">
    <property type="protein sequence ID" value="VEF74399.1"/>
    <property type="molecule type" value="Genomic_DNA"/>
</dbReference>
<reference evidence="1 2" key="1">
    <citation type="submission" date="2018-12" db="EMBL/GenBank/DDBJ databases">
        <authorList>
            <consortium name="Pathogen Informatics"/>
        </authorList>
    </citation>
    <scope>NUCLEOTIDE SEQUENCE [LARGE SCALE GENOMIC DNA]</scope>
    <source>
        <strain evidence="1 2">NCTC7357</strain>
    </source>
</reference>
<accession>A0AAX3FWL4</accession>
<evidence type="ECO:0000313" key="2">
    <source>
        <dbReference type="Proteomes" id="UP000277437"/>
    </source>
</evidence>
<name>A0AAX3FWL4_9PSED</name>
<sequence>MKRLVCHRDVGAYSLTQIESPFFALYEVKRALADPDGLIGLHDLFEACGLSVGQNYTEQDWCKVLEKIESGEWLMVLDDPFSPLSADTFGKYSNLSGRTFSLGSYTLRQLSASDLPVVHGEVLTLERVATDSQKVDGPGKWVLKEIDYDGVRNSLVVFANRLTSFGEEGRMFLGEGKDFMNTSRTLIQEWVPLTEEERHFSRQSSIHRYGELRHISQRFIEGVDSWPVSGSSWHWQPVTADVVYEYQKER</sequence>
<protein>
    <submittedName>
        <fullName evidence="1">Uncharacterized protein</fullName>
    </submittedName>
</protein>
<dbReference type="AlphaFoldDB" id="A0AAX3FWL4"/>
<gene>
    <name evidence="1" type="ORF">NCTC7357_02696</name>
</gene>
<organism evidence="1 2">
    <name type="scientific">Pseudomonas chlororaphis</name>
    <dbReference type="NCBI Taxonomy" id="587753"/>
    <lineage>
        <taxon>Bacteria</taxon>
        <taxon>Pseudomonadati</taxon>
        <taxon>Pseudomonadota</taxon>
        <taxon>Gammaproteobacteria</taxon>
        <taxon>Pseudomonadales</taxon>
        <taxon>Pseudomonadaceae</taxon>
        <taxon>Pseudomonas</taxon>
    </lineage>
</organism>
<evidence type="ECO:0000313" key="1">
    <source>
        <dbReference type="EMBL" id="VEF74399.1"/>
    </source>
</evidence>